<comment type="caution">
    <text evidence="1">The sequence shown here is derived from an EMBL/GenBank/DDBJ whole genome shotgun (WGS) entry which is preliminary data.</text>
</comment>
<evidence type="ECO:0000313" key="1">
    <source>
        <dbReference type="EMBL" id="KAJ9109738.1"/>
    </source>
</evidence>
<name>A0ACC2WE47_9TREE</name>
<dbReference type="Proteomes" id="UP001241377">
    <property type="component" value="Unassembled WGS sequence"/>
</dbReference>
<evidence type="ECO:0000313" key="2">
    <source>
        <dbReference type="Proteomes" id="UP001241377"/>
    </source>
</evidence>
<accession>A0ACC2WE47</accession>
<gene>
    <name evidence="1" type="ORF">QFC19_001968</name>
</gene>
<sequence>MPSEAENTAAQSGAFASETVRGRLRVTLGKPLKVNPLAFGLSADIVLGCVNMHYKPATFGLTNDNSISWDHLKAFIANLQVNALANERYKVLFLGRHGLAKHNFLALPPGPPTRQETAREDKGKLLDPELTEVGVDQAKAVNEKWIRSLASGSPLPELWLCSPLTRTAQTLHLSFEGLLGGKRPIFVETYLRNEFPEWDFEEGFSEEDVAWQPNISITSHSCALSSLIMVLHRERYQFEPGDMLAVVVKGTRNGQDAETEAGTE</sequence>
<keyword evidence="2" id="KW-1185">Reference proteome</keyword>
<protein>
    <submittedName>
        <fullName evidence="1">Uncharacterized protein</fullName>
    </submittedName>
</protein>
<organism evidence="1 2">
    <name type="scientific">Naganishia cerealis</name>
    <dbReference type="NCBI Taxonomy" id="610337"/>
    <lineage>
        <taxon>Eukaryota</taxon>
        <taxon>Fungi</taxon>
        <taxon>Dikarya</taxon>
        <taxon>Basidiomycota</taxon>
        <taxon>Agaricomycotina</taxon>
        <taxon>Tremellomycetes</taxon>
        <taxon>Filobasidiales</taxon>
        <taxon>Filobasidiaceae</taxon>
        <taxon>Naganishia</taxon>
    </lineage>
</organism>
<reference evidence="1" key="1">
    <citation type="submission" date="2023-04" db="EMBL/GenBank/DDBJ databases">
        <title>Draft Genome sequencing of Naganishia species isolated from polar environments using Oxford Nanopore Technology.</title>
        <authorList>
            <person name="Leo P."/>
            <person name="Venkateswaran K."/>
        </authorList>
    </citation>
    <scope>NUCLEOTIDE SEQUENCE</scope>
    <source>
        <strain evidence="1">MNA-CCFEE 5261</strain>
    </source>
</reference>
<proteinExistence type="predicted"/>
<dbReference type="EMBL" id="JASBWR010000016">
    <property type="protein sequence ID" value="KAJ9109738.1"/>
    <property type="molecule type" value="Genomic_DNA"/>
</dbReference>